<accession>A0A6J5SIU3</accession>
<evidence type="ECO:0000313" key="6">
    <source>
        <dbReference type="EMBL" id="CAB5227926.1"/>
    </source>
</evidence>
<dbReference type="EMBL" id="LR797034">
    <property type="protein sequence ID" value="CAB4182828.1"/>
    <property type="molecule type" value="Genomic_DNA"/>
</dbReference>
<evidence type="ECO:0000313" key="4">
    <source>
        <dbReference type="EMBL" id="CAB4200211.1"/>
    </source>
</evidence>
<dbReference type="EMBL" id="LR796863">
    <property type="protein sequence ID" value="CAB4171249.1"/>
    <property type="molecule type" value="Genomic_DNA"/>
</dbReference>
<dbReference type="EMBL" id="LR798381">
    <property type="protein sequence ID" value="CAB5227926.1"/>
    <property type="molecule type" value="Genomic_DNA"/>
</dbReference>
<sequence length="64" mass="7389">MNLVKQLRDIAEMGVSDEDCLMLEAADQIEKLREALMHIRDCDFVITLPDRMDAVRQIAREALE</sequence>
<evidence type="ECO:0000313" key="3">
    <source>
        <dbReference type="EMBL" id="CAB4182828.1"/>
    </source>
</evidence>
<evidence type="ECO:0000313" key="1">
    <source>
        <dbReference type="EMBL" id="CAB4135985.1"/>
    </source>
</evidence>
<dbReference type="EMBL" id="LR797400">
    <property type="protein sequence ID" value="CAB4213498.1"/>
    <property type="molecule type" value="Genomic_DNA"/>
</dbReference>
<protein>
    <submittedName>
        <fullName evidence="5">Uncharacterized protein</fullName>
    </submittedName>
</protein>
<dbReference type="EMBL" id="LR796310">
    <property type="protein sequence ID" value="CAB4135985.1"/>
    <property type="molecule type" value="Genomic_DNA"/>
</dbReference>
<dbReference type="EMBL" id="LR797297">
    <property type="protein sequence ID" value="CAB4200211.1"/>
    <property type="molecule type" value="Genomic_DNA"/>
</dbReference>
<proteinExistence type="predicted"/>
<reference evidence="5" key="1">
    <citation type="submission" date="2020-05" db="EMBL/GenBank/DDBJ databases">
        <authorList>
            <person name="Chiriac C."/>
            <person name="Salcher M."/>
            <person name="Ghai R."/>
            <person name="Kavagutti S V."/>
        </authorList>
    </citation>
    <scope>NUCLEOTIDE SEQUENCE</scope>
</reference>
<evidence type="ECO:0000313" key="5">
    <source>
        <dbReference type="EMBL" id="CAB4213498.1"/>
    </source>
</evidence>
<organism evidence="5">
    <name type="scientific">uncultured Caudovirales phage</name>
    <dbReference type="NCBI Taxonomy" id="2100421"/>
    <lineage>
        <taxon>Viruses</taxon>
        <taxon>Duplodnaviria</taxon>
        <taxon>Heunggongvirae</taxon>
        <taxon>Uroviricota</taxon>
        <taxon>Caudoviricetes</taxon>
        <taxon>Peduoviridae</taxon>
        <taxon>Maltschvirus</taxon>
        <taxon>Maltschvirus maltsch</taxon>
    </lineage>
</organism>
<evidence type="ECO:0000313" key="2">
    <source>
        <dbReference type="EMBL" id="CAB4171249.1"/>
    </source>
</evidence>
<gene>
    <name evidence="3" type="ORF">UFOVP1094_26</name>
    <name evidence="4" type="ORF">UFOVP1342_26</name>
    <name evidence="5" type="ORF">UFOVP1450_32</name>
    <name evidence="6" type="ORF">UFOVP1539_14</name>
    <name evidence="1" type="ORF">UFOVP297_2</name>
    <name evidence="2" type="ORF">UFOVP917_24</name>
</gene>
<name>A0A6J5SIU3_9CAUD</name>